<dbReference type="Proteomes" id="UP000241394">
    <property type="component" value="Chromosome LG7"/>
</dbReference>
<dbReference type="InParanoid" id="A0A2R6RCN6"/>
<dbReference type="EMBL" id="NKQK01000007">
    <property type="protein sequence ID" value="PSS26339.1"/>
    <property type="molecule type" value="Genomic_DNA"/>
</dbReference>
<name>A0A2R6RCN6_ACTCC</name>
<dbReference type="FunFam" id="3.30.559.10:FF:000008">
    <property type="entry name" value="Tryptamine hydroxycinnamoyl transferase"/>
    <property type="match status" value="1"/>
</dbReference>
<gene>
    <name evidence="4" type="ORF">CEY00_Acc07635</name>
</gene>
<proteinExistence type="inferred from homology"/>
<dbReference type="InterPro" id="IPR050317">
    <property type="entry name" value="Plant_Fungal_Acyltransferase"/>
</dbReference>
<dbReference type="AlphaFoldDB" id="A0A2R6RCN6"/>
<dbReference type="STRING" id="1590841.A0A2R6RCN6"/>
<dbReference type="OMA" id="CARDPPL"/>
<dbReference type="PANTHER" id="PTHR31642">
    <property type="entry name" value="TRICHOTHECENE 3-O-ACETYLTRANSFERASE"/>
    <property type="match status" value="1"/>
</dbReference>
<dbReference type="InterPro" id="IPR023213">
    <property type="entry name" value="CAT-like_dom_sf"/>
</dbReference>
<evidence type="ECO:0000313" key="5">
    <source>
        <dbReference type="Proteomes" id="UP000241394"/>
    </source>
</evidence>
<dbReference type="GO" id="GO:0016747">
    <property type="term" value="F:acyltransferase activity, transferring groups other than amino-acyl groups"/>
    <property type="evidence" value="ECO:0007669"/>
    <property type="project" value="TreeGrafter"/>
</dbReference>
<dbReference type="Gramene" id="PSS26339">
    <property type="protein sequence ID" value="PSS26339"/>
    <property type="gene ID" value="CEY00_Acc07635"/>
</dbReference>
<evidence type="ECO:0000256" key="1">
    <source>
        <dbReference type="ARBA" id="ARBA00009861"/>
    </source>
</evidence>
<keyword evidence="5" id="KW-1185">Reference proteome</keyword>
<reference evidence="5" key="2">
    <citation type="journal article" date="2018" name="BMC Genomics">
        <title>A manually annotated Actinidia chinensis var. chinensis (kiwifruit) genome highlights the challenges associated with draft genomes and gene prediction in plants.</title>
        <authorList>
            <person name="Pilkington S.M."/>
            <person name="Crowhurst R."/>
            <person name="Hilario E."/>
            <person name="Nardozza S."/>
            <person name="Fraser L."/>
            <person name="Peng Y."/>
            <person name="Gunaseelan K."/>
            <person name="Simpson R."/>
            <person name="Tahir J."/>
            <person name="Deroles S.C."/>
            <person name="Templeton K."/>
            <person name="Luo Z."/>
            <person name="Davy M."/>
            <person name="Cheng C."/>
            <person name="McNeilage M."/>
            <person name="Scaglione D."/>
            <person name="Liu Y."/>
            <person name="Zhang Q."/>
            <person name="Datson P."/>
            <person name="De Silva N."/>
            <person name="Gardiner S.E."/>
            <person name="Bassett H."/>
            <person name="Chagne D."/>
            <person name="McCallum J."/>
            <person name="Dzierzon H."/>
            <person name="Deng C."/>
            <person name="Wang Y.Y."/>
            <person name="Barron L."/>
            <person name="Manako K."/>
            <person name="Bowen J."/>
            <person name="Foster T.M."/>
            <person name="Erridge Z.A."/>
            <person name="Tiffin H."/>
            <person name="Waite C.N."/>
            <person name="Davies K.M."/>
            <person name="Grierson E.P."/>
            <person name="Laing W.A."/>
            <person name="Kirk R."/>
            <person name="Chen X."/>
            <person name="Wood M."/>
            <person name="Montefiori M."/>
            <person name="Brummell D.A."/>
            <person name="Schwinn K.E."/>
            <person name="Catanach A."/>
            <person name="Fullerton C."/>
            <person name="Li D."/>
            <person name="Meiyalaghan S."/>
            <person name="Nieuwenhuizen N."/>
            <person name="Read N."/>
            <person name="Prakash R."/>
            <person name="Hunter D."/>
            <person name="Zhang H."/>
            <person name="McKenzie M."/>
            <person name="Knabel M."/>
            <person name="Harris A."/>
            <person name="Allan A.C."/>
            <person name="Gleave A."/>
            <person name="Chen A."/>
            <person name="Janssen B.J."/>
            <person name="Plunkett B."/>
            <person name="Ampomah-Dwamena C."/>
            <person name="Voogd C."/>
            <person name="Leif D."/>
            <person name="Lafferty D."/>
            <person name="Souleyre E.J.F."/>
            <person name="Varkonyi-Gasic E."/>
            <person name="Gambi F."/>
            <person name="Hanley J."/>
            <person name="Yao J.L."/>
            <person name="Cheung J."/>
            <person name="David K.M."/>
            <person name="Warren B."/>
            <person name="Marsh K."/>
            <person name="Snowden K.C."/>
            <person name="Lin-Wang K."/>
            <person name="Brian L."/>
            <person name="Martinez-Sanchez M."/>
            <person name="Wang M."/>
            <person name="Ileperuma N."/>
            <person name="Macnee N."/>
            <person name="Campin R."/>
            <person name="McAtee P."/>
            <person name="Drummond R.S.M."/>
            <person name="Espley R.V."/>
            <person name="Ireland H.S."/>
            <person name="Wu R."/>
            <person name="Atkinson R.G."/>
            <person name="Karunairetnam S."/>
            <person name="Bulley S."/>
            <person name="Chunkath S."/>
            <person name="Hanley Z."/>
            <person name="Storey R."/>
            <person name="Thrimawithana A.H."/>
            <person name="Thomson S."/>
            <person name="David C."/>
            <person name="Testolin R."/>
            <person name="Huang H."/>
            <person name="Hellens R.P."/>
            <person name="Schaffer R.J."/>
        </authorList>
    </citation>
    <scope>NUCLEOTIDE SEQUENCE [LARGE SCALE GENOMIC DNA]</scope>
    <source>
        <strain evidence="5">cv. Red5</strain>
    </source>
</reference>
<sequence>MVTLKASHEVKPAGDTPRGIMYIPEVDQVIAISHAPTIYFYRLPKETEINAAEILKDSLSKALVVFYPLAGRLQWIDQGLRMELDCNAMGALFLEAESEAKIDDFEDFRPTPEIRALIPSADYNKPIHELPLLLVQLTKFSCGGISVGLGISHVLVDGQAAGHFISNWARIARGEQIERIPYLDRTKLRPEESWAPRFDHPEFKPATLLIGHSSNLEERKKETTVAMLKLSKDQISKLKTKVNSANCTSFTRYEAVSAHLWRCACKARRQESEQVTNMRIVVDFRNHMEPPLPKEYFGNAILHVMATTTFGEIVSKPLAYAAGKIRQAKEMVTNEYVRSYLAYLKNERDLSKFRYFHVVGYPKGLFYGNPNIEITSWTNLSIFGTNFGWGKEIYLGPGTLAYDGKTFIIPNNNEDGSLVVALRLQVAHMDTYTKLFYEDI</sequence>
<evidence type="ECO:0000313" key="4">
    <source>
        <dbReference type="EMBL" id="PSS26339.1"/>
    </source>
</evidence>
<dbReference type="OrthoDB" id="671439at2759"/>
<evidence type="ECO:0000256" key="2">
    <source>
        <dbReference type="ARBA" id="ARBA00022679"/>
    </source>
</evidence>
<reference evidence="4 5" key="1">
    <citation type="submission" date="2017-07" db="EMBL/GenBank/DDBJ databases">
        <title>An improved, manually edited Actinidia chinensis var. chinensis (kiwifruit) genome highlights the challenges associated with draft genomes and gene prediction in plants.</title>
        <authorList>
            <person name="Pilkington S."/>
            <person name="Crowhurst R."/>
            <person name="Hilario E."/>
            <person name="Nardozza S."/>
            <person name="Fraser L."/>
            <person name="Peng Y."/>
            <person name="Gunaseelan K."/>
            <person name="Simpson R."/>
            <person name="Tahir J."/>
            <person name="Deroles S."/>
            <person name="Templeton K."/>
            <person name="Luo Z."/>
            <person name="Davy M."/>
            <person name="Cheng C."/>
            <person name="Mcneilage M."/>
            <person name="Scaglione D."/>
            <person name="Liu Y."/>
            <person name="Zhang Q."/>
            <person name="Datson P."/>
            <person name="De Silva N."/>
            <person name="Gardiner S."/>
            <person name="Bassett H."/>
            <person name="Chagne D."/>
            <person name="Mccallum J."/>
            <person name="Dzierzon H."/>
            <person name="Deng C."/>
            <person name="Wang Y.-Y."/>
            <person name="Barron N."/>
            <person name="Manako K."/>
            <person name="Bowen J."/>
            <person name="Foster T."/>
            <person name="Erridge Z."/>
            <person name="Tiffin H."/>
            <person name="Waite C."/>
            <person name="Davies K."/>
            <person name="Grierson E."/>
            <person name="Laing W."/>
            <person name="Kirk R."/>
            <person name="Chen X."/>
            <person name="Wood M."/>
            <person name="Montefiori M."/>
            <person name="Brummell D."/>
            <person name="Schwinn K."/>
            <person name="Catanach A."/>
            <person name="Fullerton C."/>
            <person name="Li D."/>
            <person name="Meiyalaghan S."/>
            <person name="Nieuwenhuizen N."/>
            <person name="Read N."/>
            <person name="Prakash R."/>
            <person name="Hunter D."/>
            <person name="Zhang H."/>
            <person name="Mckenzie M."/>
            <person name="Knabel M."/>
            <person name="Harris A."/>
            <person name="Allan A."/>
            <person name="Chen A."/>
            <person name="Janssen B."/>
            <person name="Plunkett B."/>
            <person name="Dwamena C."/>
            <person name="Voogd C."/>
            <person name="Leif D."/>
            <person name="Lafferty D."/>
            <person name="Souleyre E."/>
            <person name="Varkonyi-Gasic E."/>
            <person name="Gambi F."/>
            <person name="Hanley J."/>
            <person name="Yao J.-L."/>
            <person name="Cheung J."/>
            <person name="David K."/>
            <person name="Warren B."/>
            <person name="Marsh K."/>
            <person name="Snowden K."/>
            <person name="Lin-Wang K."/>
            <person name="Brian L."/>
            <person name="Martinez-Sanchez M."/>
            <person name="Wang M."/>
            <person name="Ileperuma N."/>
            <person name="Macnee N."/>
            <person name="Campin R."/>
            <person name="Mcatee P."/>
            <person name="Drummond R."/>
            <person name="Espley R."/>
            <person name="Ireland H."/>
            <person name="Wu R."/>
            <person name="Atkinson R."/>
            <person name="Karunairetnam S."/>
            <person name="Bulley S."/>
            <person name="Chunkath S."/>
            <person name="Hanley Z."/>
            <person name="Storey R."/>
            <person name="Thrimawithana A."/>
            <person name="Thomson S."/>
            <person name="David C."/>
            <person name="Testolin R."/>
        </authorList>
    </citation>
    <scope>NUCLEOTIDE SEQUENCE [LARGE SCALE GENOMIC DNA]</scope>
    <source>
        <strain evidence="5">cv. Red5</strain>
        <tissue evidence="4">Young leaf</tissue>
    </source>
</reference>
<keyword evidence="2 4" id="KW-0808">Transferase</keyword>
<evidence type="ECO:0000256" key="3">
    <source>
        <dbReference type="ARBA" id="ARBA00023315"/>
    </source>
</evidence>
<comment type="similarity">
    <text evidence="1">Belongs to the plant acyltransferase family.</text>
</comment>
<dbReference type="PANTHER" id="PTHR31642:SF324">
    <property type="entry name" value="SPERMIDINE HYDROXYCINNAMOYL TRANSFERASE"/>
    <property type="match status" value="1"/>
</dbReference>
<dbReference type="Gene3D" id="3.30.559.10">
    <property type="entry name" value="Chloramphenicol acetyltransferase-like domain"/>
    <property type="match status" value="2"/>
</dbReference>
<comment type="caution">
    <text evidence="4">The sequence shown here is derived from an EMBL/GenBank/DDBJ whole genome shotgun (WGS) entry which is preliminary data.</text>
</comment>
<keyword evidence="3" id="KW-0012">Acyltransferase</keyword>
<organism evidence="4 5">
    <name type="scientific">Actinidia chinensis var. chinensis</name>
    <name type="common">Chinese soft-hair kiwi</name>
    <dbReference type="NCBI Taxonomy" id="1590841"/>
    <lineage>
        <taxon>Eukaryota</taxon>
        <taxon>Viridiplantae</taxon>
        <taxon>Streptophyta</taxon>
        <taxon>Embryophyta</taxon>
        <taxon>Tracheophyta</taxon>
        <taxon>Spermatophyta</taxon>
        <taxon>Magnoliopsida</taxon>
        <taxon>eudicotyledons</taxon>
        <taxon>Gunneridae</taxon>
        <taxon>Pentapetalae</taxon>
        <taxon>asterids</taxon>
        <taxon>Ericales</taxon>
        <taxon>Actinidiaceae</taxon>
        <taxon>Actinidia</taxon>
    </lineage>
</organism>
<dbReference type="Pfam" id="PF02458">
    <property type="entry name" value="Transferase"/>
    <property type="match status" value="1"/>
</dbReference>
<accession>A0A2R6RCN6</accession>
<protein>
    <submittedName>
        <fullName evidence="4">Spermidine hydroxycinnamoyl transferase</fullName>
    </submittedName>
</protein>